<feature type="transmembrane region" description="Helical" evidence="1">
    <location>
        <begin position="143"/>
        <end position="165"/>
    </location>
</feature>
<dbReference type="PANTHER" id="PTHR33646:SF2">
    <property type="entry name" value="F20H23.8 PROTEIN"/>
    <property type="match status" value="1"/>
</dbReference>
<dbReference type="InterPro" id="IPR045883">
    <property type="entry name" value="At4g13530-like"/>
</dbReference>
<dbReference type="PANTHER" id="PTHR33646">
    <property type="entry name" value="GB|AAF00631.1"/>
    <property type="match status" value="1"/>
</dbReference>
<dbReference type="Proteomes" id="UP000298416">
    <property type="component" value="Unassembled WGS sequence"/>
</dbReference>
<evidence type="ECO:0000313" key="3">
    <source>
        <dbReference type="EMBL" id="KAG6397234.1"/>
    </source>
</evidence>
<dbReference type="Pfam" id="PF20705">
    <property type="entry name" value="DUF6821"/>
    <property type="match status" value="2"/>
</dbReference>
<evidence type="ECO:0000256" key="1">
    <source>
        <dbReference type="SAM" id="Phobius"/>
    </source>
</evidence>
<keyword evidence="1" id="KW-0472">Membrane</keyword>
<comment type="caution">
    <text evidence="3">The sequence shown here is derived from an EMBL/GenBank/DDBJ whole genome shotgun (WGS) entry which is preliminary data.</text>
</comment>
<dbReference type="AlphaFoldDB" id="A0A8X8WML8"/>
<gene>
    <name evidence="3" type="ORF">SASPL_143400</name>
</gene>
<name>A0A8X8WML8_SALSN</name>
<evidence type="ECO:0000313" key="4">
    <source>
        <dbReference type="Proteomes" id="UP000298416"/>
    </source>
</evidence>
<sequence length="217" mass="24319">MVSVLNLMDVEDEWELLSDDGYLEISHDADKQIYTRNPSGAAVLHMNYFICPPPPQFVETTANHPLLHDPDRDQPIQISIEPDQDPISQVFFKKIKEPEFVDMKVESPKPSRFEAKEDPCKFDVEMAIQDEKDDGANAWKRGLSGIGAICSFGVAAAATFCIIVFSNKHPHRNHKLHFRIYTDDKRIMKVKGAIAAVSGVSISRARITVGGYYDAAL</sequence>
<protein>
    <recommendedName>
        <fullName evidence="2">DUF6821 domain-containing protein</fullName>
    </recommendedName>
</protein>
<feature type="domain" description="DUF6821" evidence="2">
    <location>
        <begin position="83"/>
        <end position="112"/>
    </location>
</feature>
<dbReference type="InterPro" id="IPR049224">
    <property type="entry name" value="DUF6821"/>
</dbReference>
<keyword evidence="4" id="KW-1185">Reference proteome</keyword>
<accession>A0A8X8WML8</accession>
<organism evidence="3">
    <name type="scientific">Salvia splendens</name>
    <name type="common">Scarlet sage</name>
    <dbReference type="NCBI Taxonomy" id="180675"/>
    <lineage>
        <taxon>Eukaryota</taxon>
        <taxon>Viridiplantae</taxon>
        <taxon>Streptophyta</taxon>
        <taxon>Embryophyta</taxon>
        <taxon>Tracheophyta</taxon>
        <taxon>Spermatophyta</taxon>
        <taxon>Magnoliopsida</taxon>
        <taxon>eudicotyledons</taxon>
        <taxon>Gunneridae</taxon>
        <taxon>Pentapetalae</taxon>
        <taxon>asterids</taxon>
        <taxon>lamiids</taxon>
        <taxon>Lamiales</taxon>
        <taxon>Lamiaceae</taxon>
        <taxon>Nepetoideae</taxon>
        <taxon>Mentheae</taxon>
        <taxon>Salviinae</taxon>
        <taxon>Salvia</taxon>
        <taxon>Salvia subgen. Calosphace</taxon>
        <taxon>core Calosphace</taxon>
    </lineage>
</organism>
<feature type="domain" description="DUF6821" evidence="2">
    <location>
        <begin position="114"/>
        <end position="215"/>
    </location>
</feature>
<keyword evidence="1" id="KW-1133">Transmembrane helix</keyword>
<dbReference type="EMBL" id="PNBA02000016">
    <property type="protein sequence ID" value="KAG6397234.1"/>
    <property type="molecule type" value="Genomic_DNA"/>
</dbReference>
<reference evidence="3" key="1">
    <citation type="submission" date="2018-01" db="EMBL/GenBank/DDBJ databases">
        <authorList>
            <person name="Mao J.F."/>
        </authorList>
    </citation>
    <scope>NUCLEOTIDE SEQUENCE</scope>
    <source>
        <strain evidence="3">Huo1</strain>
        <tissue evidence="3">Leaf</tissue>
    </source>
</reference>
<proteinExistence type="predicted"/>
<keyword evidence="1" id="KW-0812">Transmembrane</keyword>
<evidence type="ECO:0000259" key="2">
    <source>
        <dbReference type="Pfam" id="PF20705"/>
    </source>
</evidence>
<reference evidence="3" key="2">
    <citation type="submission" date="2020-08" db="EMBL/GenBank/DDBJ databases">
        <title>Plant Genome Project.</title>
        <authorList>
            <person name="Zhang R.-G."/>
        </authorList>
    </citation>
    <scope>NUCLEOTIDE SEQUENCE</scope>
    <source>
        <strain evidence="3">Huo1</strain>
        <tissue evidence="3">Leaf</tissue>
    </source>
</reference>